<evidence type="ECO:0000259" key="2">
    <source>
        <dbReference type="SMART" id="SM00854"/>
    </source>
</evidence>
<dbReference type="PANTHER" id="PTHR33393">
    <property type="entry name" value="POLYGLUTAMINE SYNTHESIS ACCESSORY PROTEIN RV0574C-RELATED"/>
    <property type="match status" value="1"/>
</dbReference>
<evidence type="ECO:0000256" key="1">
    <source>
        <dbReference type="ARBA" id="ARBA00005662"/>
    </source>
</evidence>
<gene>
    <name evidence="3" type="primary">capA_2</name>
    <name evidence="3" type="ORF">CSLFYP84_01579</name>
</gene>
<sequence>MRRRKRLKKIFIMPPVLLAALLIWLVISQRANSRPEAGFMDDVPVEHFLASDREPDSGLQDSFRLPAGKDGGENLEGLPEEPVLKIETGKKGGNLPGSDNEFGHLPGAGDSGKLSLLFCGDIYLSDHVLNAYDRAGGISGVLDEGLRNEIASADIFMANEEFPFSERGIAAEDKQYTFRLPPSRMNVMQEIGPDIVALANNHILDYGTDALLDTCALLDGAGIRRVGAGAGLDEAKKLEVLEAKGKKIGFLAASRVIPVSSWAAGKSHPGVLTTYDPSILLNEIKAAQGQCDYLVVYVHWGIERNTQPEEYQRTLARQYIDAGADLVVGSHPHVLQGIEYYKGKPILYSLGNFVFGSVIPQTMMVRVELDEANQAVLSVVPATSSAGYTRQMDVSKWPEFFEELKALSFDITVDGDGAIHPGTPQSP</sequence>
<protein>
    <submittedName>
        <fullName evidence="3">Capsule biosynthesis protein CapA</fullName>
    </submittedName>
</protein>
<dbReference type="PANTHER" id="PTHR33393:SF13">
    <property type="entry name" value="PGA BIOSYNTHESIS PROTEIN CAPA"/>
    <property type="match status" value="1"/>
</dbReference>
<comment type="similarity">
    <text evidence="1">Belongs to the CapA family.</text>
</comment>
<organism evidence="3">
    <name type="scientific">Clostridium symbiosum</name>
    <name type="common">Bacteroides symbiosus</name>
    <dbReference type="NCBI Taxonomy" id="1512"/>
    <lineage>
        <taxon>Bacteria</taxon>
        <taxon>Bacillati</taxon>
        <taxon>Bacillota</taxon>
        <taxon>Clostridia</taxon>
        <taxon>Lachnospirales</taxon>
        <taxon>Lachnospiraceae</taxon>
        <taxon>Otoolea</taxon>
    </lineage>
</organism>
<proteinExistence type="inferred from homology"/>
<accession>A0A6N3CXU6</accession>
<dbReference type="RefSeq" id="WP_021641326.1">
    <property type="nucleotide sequence ID" value="NZ_CACRUA010000020.1"/>
</dbReference>
<dbReference type="SMART" id="SM00854">
    <property type="entry name" value="PGA_cap"/>
    <property type="match status" value="1"/>
</dbReference>
<dbReference type="InterPro" id="IPR019079">
    <property type="entry name" value="Capsule_synth_CapA"/>
</dbReference>
<feature type="domain" description="Capsule synthesis protein CapA" evidence="2">
    <location>
        <begin position="115"/>
        <end position="357"/>
    </location>
</feature>
<dbReference type="AlphaFoldDB" id="A0A6N3CXU6"/>
<dbReference type="EMBL" id="CACRUA010000020">
    <property type="protein sequence ID" value="VYU20494.1"/>
    <property type="molecule type" value="Genomic_DNA"/>
</dbReference>
<reference evidence="3" key="1">
    <citation type="submission" date="2019-11" db="EMBL/GenBank/DDBJ databases">
        <authorList>
            <person name="Feng L."/>
        </authorList>
    </citation>
    <scope>NUCLEOTIDE SEQUENCE</scope>
    <source>
        <strain evidence="3">CsymbiosumLFYP84</strain>
    </source>
</reference>
<evidence type="ECO:0000313" key="3">
    <source>
        <dbReference type="EMBL" id="VYU20494.1"/>
    </source>
</evidence>
<dbReference type="Gene3D" id="3.60.21.10">
    <property type="match status" value="1"/>
</dbReference>
<dbReference type="Pfam" id="PF09587">
    <property type="entry name" value="PGA_cap"/>
    <property type="match status" value="1"/>
</dbReference>
<dbReference type="InterPro" id="IPR029052">
    <property type="entry name" value="Metallo-depent_PP-like"/>
</dbReference>
<dbReference type="CDD" id="cd07381">
    <property type="entry name" value="MPP_CapA"/>
    <property type="match status" value="1"/>
</dbReference>
<dbReference type="InterPro" id="IPR052169">
    <property type="entry name" value="CW_Biosynth-Accessory"/>
</dbReference>
<name>A0A6N3CXU6_CLOSY</name>
<dbReference type="SUPFAM" id="SSF56300">
    <property type="entry name" value="Metallo-dependent phosphatases"/>
    <property type="match status" value="1"/>
</dbReference>